<sequence>MKSVAIIGTAGIPAAYGGFETLAENLTKKLSNKLNFTVFCSSKIYDTKIKNHNNSKLRYIRLNPNGIQSILYDAISIFKSIDKDVLLILGVSGCMTLPLIKILKRRPKIITNIDGLEWKREKWGKYAKIFLKISERFACKYSDTIIADNKKIQNYVLQEYNKKATLIEYGGDHASSVSPELTNYEKPYAFSVCRIEPENNIDIMLKAFSKTNHKLMVVGNWENSKYGRELLLKYKSKKNISLLSPIYDEKRLNALRSNCSIYLHGHSAGGTNPSLVEAMWLGLPVLAFDISYNRYTTNNQALYFKNHQDLEKLLQGTSKTSFDKIARAMKATAKKRYRWDLIADKYLSIFED</sequence>
<evidence type="ECO:0000259" key="3">
    <source>
        <dbReference type="Pfam" id="PF09314"/>
    </source>
</evidence>
<dbReference type="SUPFAM" id="SSF53756">
    <property type="entry name" value="UDP-Glycosyltransferase/glycogen phosphorylase"/>
    <property type="match status" value="1"/>
</dbReference>
<feature type="domain" description="Glycosyl transferase family 1" evidence="2">
    <location>
        <begin position="183"/>
        <end position="331"/>
    </location>
</feature>
<evidence type="ECO:0000256" key="1">
    <source>
        <dbReference type="ARBA" id="ARBA00022679"/>
    </source>
</evidence>
<dbReference type="EMBL" id="JAKGUD010000004">
    <property type="protein sequence ID" value="MCF4142186.1"/>
    <property type="molecule type" value="Genomic_DNA"/>
</dbReference>
<dbReference type="Pfam" id="PF09314">
    <property type="entry name" value="DUF1972"/>
    <property type="match status" value="1"/>
</dbReference>
<dbReference type="PANTHER" id="PTHR46401:SF2">
    <property type="entry name" value="GLYCOSYLTRANSFERASE WBBK-RELATED"/>
    <property type="match status" value="1"/>
</dbReference>
<dbReference type="RefSeq" id="WP_236098948.1">
    <property type="nucleotide sequence ID" value="NZ_JAKGUD010000004.1"/>
</dbReference>
<keyword evidence="1" id="KW-0808">Transferase</keyword>
<dbReference type="InterPro" id="IPR001296">
    <property type="entry name" value="Glyco_trans_1"/>
</dbReference>
<reference evidence="4 5" key="1">
    <citation type="submission" date="2022-01" db="EMBL/GenBank/DDBJ databases">
        <title>Dethiosulfovibrio faecalis sp. nov., a novel proteolytic, non-sulfur-reducing bacterium isolated from a marine aquaculture solid waste bioreactor.</title>
        <authorList>
            <person name="Grabowski S."/>
            <person name="Apolinario E."/>
            <person name="Schneider N."/>
            <person name="Marshall C.W."/>
            <person name="Sowers K.R."/>
        </authorList>
    </citation>
    <scope>NUCLEOTIDE SEQUENCE [LARGE SCALE GENOMIC DNA]</scope>
    <source>
        <strain evidence="4 5">DSM 12537</strain>
    </source>
</reference>
<name>A0ABS9EPI9_9BACT</name>
<dbReference type="Proteomes" id="UP001200430">
    <property type="component" value="Unassembled WGS sequence"/>
</dbReference>
<evidence type="ECO:0000313" key="4">
    <source>
        <dbReference type="EMBL" id="MCF4142186.1"/>
    </source>
</evidence>
<dbReference type="PANTHER" id="PTHR46401">
    <property type="entry name" value="GLYCOSYLTRANSFERASE WBBK-RELATED"/>
    <property type="match status" value="1"/>
</dbReference>
<gene>
    <name evidence="4" type="ORF">L2W38_05105</name>
</gene>
<protein>
    <submittedName>
        <fullName evidence="4">DUF1972 domain-containing protein</fullName>
    </submittedName>
</protein>
<keyword evidence="5" id="KW-1185">Reference proteome</keyword>
<dbReference type="Pfam" id="PF00534">
    <property type="entry name" value="Glycos_transf_1"/>
    <property type="match status" value="1"/>
</dbReference>
<comment type="caution">
    <text evidence="4">The sequence shown here is derived from an EMBL/GenBank/DDBJ whole genome shotgun (WGS) entry which is preliminary data.</text>
</comment>
<dbReference type="InterPro" id="IPR015393">
    <property type="entry name" value="DUF1972"/>
</dbReference>
<feature type="domain" description="DUF1972" evidence="3">
    <location>
        <begin position="1"/>
        <end position="172"/>
    </location>
</feature>
<accession>A0ABS9EPI9</accession>
<dbReference type="Gene3D" id="3.40.50.2000">
    <property type="entry name" value="Glycogen Phosphorylase B"/>
    <property type="match status" value="2"/>
</dbReference>
<evidence type="ECO:0000313" key="5">
    <source>
        <dbReference type="Proteomes" id="UP001200430"/>
    </source>
</evidence>
<organism evidence="4 5">
    <name type="scientific">Dethiosulfovibrio marinus</name>
    <dbReference type="NCBI Taxonomy" id="133532"/>
    <lineage>
        <taxon>Bacteria</taxon>
        <taxon>Thermotogati</taxon>
        <taxon>Synergistota</taxon>
        <taxon>Synergistia</taxon>
        <taxon>Synergistales</taxon>
        <taxon>Dethiosulfovibrionaceae</taxon>
        <taxon>Dethiosulfovibrio</taxon>
    </lineage>
</organism>
<evidence type="ECO:0000259" key="2">
    <source>
        <dbReference type="Pfam" id="PF00534"/>
    </source>
</evidence>
<proteinExistence type="predicted"/>